<dbReference type="SUPFAM" id="SSF55658">
    <property type="entry name" value="L9 N-domain-like"/>
    <property type="match status" value="1"/>
</dbReference>
<dbReference type="InterPro" id="IPR020070">
    <property type="entry name" value="Ribosomal_bL9_N"/>
</dbReference>
<dbReference type="EMBL" id="JXXK01000001">
    <property type="protein sequence ID" value="KJF41563.1"/>
    <property type="molecule type" value="Genomic_DNA"/>
</dbReference>
<dbReference type="EMBL" id="WMZR01000018">
    <property type="protein sequence ID" value="MTS52451.1"/>
    <property type="molecule type" value="Genomic_DNA"/>
</dbReference>
<dbReference type="InterPro" id="IPR020594">
    <property type="entry name" value="Ribosomal_bL9_bac/chp"/>
</dbReference>
<keyword evidence="13" id="KW-1185">Reference proteome</keyword>
<dbReference type="SUPFAM" id="SSF55653">
    <property type="entry name" value="Ribosomal protein L9 C-domain"/>
    <property type="match status" value="1"/>
</dbReference>
<dbReference type="RefSeq" id="WP_009325900.1">
    <property type="nucleotide sequence ID" value="NZ_CAOJUJ010000001.1"/>
</dbReference>
<dbReference type="GO" id="GO:0006412">
    <property type="term" value="P:translation"/>
    <property type="evidence" value="ECO:0007669"/>
    <property type="project" value="UniProtKB-UniRule"/>
</dbReference>
<dbReference type="GO" id="GO:1990904">
    <property type="term" value="C:ribonucleoprotein complex"/>
    <property type="evidence" value="ECO:0007669"/>
    <property type="project" value="UniProtKB-KW"/>
</dbReference>
<dbReference type="Pfam" id="PF01281">
    <property type="entry name" value="Ribosomal_L9_N"/>
    <property type="match status" value="1"/>
</dbReference>
<dbReference type="EMBL" id="WMZU01000001">
    <property type="protein sequence ID" value="MTS25802.1"/>
    <property type="molecule type" value="Genomic_DNA"/>
</dbReference>
<evidence type="ECO:0000259" key="9">
    <source>
        <dbReference type="Pfam" id="PF03948"/>
    </source>
</evidence>
<feature type="domain" description="Large ribosomal subunit protein bL9 C-terminal" evidence="9">
    <location>
        <begin position="64"/>
        <end position="146"/>
    </location>
</feature>
<comment type="caution">
    <text evidence="10">The sequence shown here is derived from an EMBL/GenBank/DDBJ whole genome shotgun (WGS) entry which is preliminary data.</text>
</comment>
<dbReference type="PATRIC" id="fig|1550024.3.peg.412"/>
<comment type="similarity">
    <text evidence="1 7">Belongs to the bacterial ribosomal protein bL9 family.</text>
</comment>
<reference evidence="10" key="1">
    <citation type="submission" date="2015-02" db="EMBL/GenBank/DDBJ databases">
        <title>A novel member of the family Ruminococcaceae isolated from human feces.</title>
        <authorList>
            <person name="Shkoporov A.N."/>
            <person name="Chaplin A.V."/>
            <person name="Motuzova O.V."/>
            <person name="Kafarskaia L.I."/>
            <person name="Khokhlova E.V."/>
            <person name="Efimov B.A."/>
        </authorList>
    </citation>
    <scope>NUCLEOTIDE SEQUENCE [LARGE SCALE GENOMIC DNA]</scope>
    <source>
        <strain evidence="10">585-1</strain>
    </source>
</reference>
<dbReference type="Gene3D" id="3.10.430.100">
    <property type="entry name" value="Ribosomal protein L9, C-terminal domain"/>
    <property type="match status" value="1"/>
</dbReference>
<sequence>MKVVLKQDVKSIGKKDELHEVSDGYARNYLLPRGLAVAADAAAVNEVRTKAAASEHHAAEELANAQALAKKLNGQIVAIKAKAGQGGRLFGSVTSKDIAAALTQKVGEPVDKRKIVLDGDIKNFGSYEVEVKVYPKVTAKLTVKVEE</sequence>
<dbReference type="Proteomes" id="UP000032483">
    <property type="component" value="Unassembled WGS sequence"/>
</dbReference>
<dbReference type="InterPro" id="IPR009027">
    <property type="entry name" value="Ribosomal_bL9/RNase_H1_N"/>
</dbReference>
<evidence type="ECO:0000256" key="5">
    <source>
        <dbReference type="ARBA" id="ARBA00023274"/>
    </source>
</evidence>
<feature type="domain" description="Ribosomal protein L9" evidence="8">
    <location>
        <begin position="1"/>
        <end position="46"/>
    </location>
</feature>
<evidence type="ECO:0000256" key="7">
    <source>
        <dbReference type="HAMAP-Rule" id="MF_00503"/>
    </source>
</evidence>
<dbReference type="GO" id="GO:0019843">
    <property type="term" value="F:rRNA binding"/>
    <property type="evidence" value="ECO:0007669"/>
    <property type="project" value="UniProtKB-UniRule"/>
</dbReference>
<proteinExistence type="inferred from homology"/>
<name>A0A0D8J6Y2_9FIRM</name>
<evidence type="ECO:0000313" key="10">
    <source>
        <dbReference type="EMBL" id="KJF41563.1"/>
    </source>
</evidence>
<keyword evidence="3 7" id="KW-0694">RNA-binding</keyword>
<evidence type="ECO:0000256" key="3">
    <source>
        <dbReference type="ARBA" id="ARBA00022884"/>
    </source>
</evidence>
<evidence type="ECO:0000256" key="6">
    <source>
        <dbReference type="ARBA" id="ARBA00035292"/>
    </source>
</evidence>
<dbReference type="InterPro" id="IPR036791">
    <property type="entry name" value="Ribosomal_bL9_C_sf"/>
</dbReference>
<keyword evidence="5 7" id="KW-0687">Ribonucleoprotein</keyword>
<reference evidence="14 15" key="2">
    <citation type="journal article" date="2019" name="Nat. Med.">
        <title>A library of human gut bacterial isolates paired with longitudinal multiomics data enables mechanistic microbiome research.</title>
        <authorList>
            <person name="Poyet M."/>
            <person name="Groussin M."/>
            <person name="Gibbons S.M."/>
            <person name="Avila-Pacheco J."/>
            <person name="Jiang X."/>
            <person name="Kearney S.M."/>
            <person name="Perrotta A.R."/>
            <person name="Berdy B."/>
            <person name="Zhao S."/>
            <person name="Lieberman T.D."/>
            <person name="Swanson P.K."/>
            <person name="Smith M."/>
            <person name="Roesemann S."/>
            <person name="Alexander J.E."/>
            <person name="Rich S.A."/>
            <person name="Livny J."/>
            <person name="Vlamakis H."/>
            <person name="Clish C."/>
            <person name="Bullock K."/>
            <person name="Deik A."/>
            <person name="Scott J."/>
            <person name="Pierce K.A."/>
            <person name="Xavier R.J."/>
            <person name="Alm E.J."/>
        </authorList>
    </citation>
    <scope>NUCLEOTIDE SEQUENCE [LARGE SCALE GENOMIC DNA]</scope>
    <source>
        <strain evidence="11 15">BIOML-A4</strain>
        <strain evidence="12 14">BIOML-A7</strain>
    </source>
</reference>
<dbReference type="NCBIfam" id="TIGR00158">
    <property type="entry name" value="L9"/>
    <property type="match status" value="1"/>
</dbReference>
<evidence type="ECO:0000256" key="4">
    <source>
        <dbReference type="ARBA" id="ARBA00022980"/>
    </source>
</evidence>
<evidence type="ECO:0000313" key="15">
    <source>
        <dbReference type="Proteomes" id="UP000472755"/>
    </source>
</evidence>
<dbReference type="AlphaFoldDB" id="A0A0D8J6Y2"/>
<dbReference type="GO" id="GO:0005840">
    <property type="term" value="C:ribosome"/>
    <property type="evidence" value="ECO:0007669"/>
    <property type="project" value="UniProtKB-KW"/>
</dbReference>
<evidence type="ECO:0000259" key="8">
    <source>
        <dbReference type="Pfam" id="PF01281"/>
    </source>
</evidence>
<dbReference type="PANTHER" id="PTHR21368">
    <property type="entry name" value="50S RIBOSOMAL PROTEIN L9"/>
    <property type="match status" value="1"/>
</dbReference>
<dbReference type="GO" id="GO:0003735">
    <property type="term" value="F:structural constituent of ribosome"/>
    <property type="evidence" value="ECO:0007669"/>
    <property type="project" value="InterPro"/>
</dbReference>
<dbReference type="Gene3D" id="3.40.5.10">
    <property type="entry name" value="Ribosomal protein L9, N-terminal domain"/>
    <property type="match status" value="1"/>
</dbReference>
<evidence type="ECO:0000313" key="11">
    <source>
        <dbReference type="EMBL" id="MTS25802.1"/>
    </source>
</evidence>
<dbReference type="InterPro" id="IPR036935">
    <property type="entry name" value="Ribosomal_bL9_N_sf"/>
</dbReference>
<evidence type="ECO:0000313" key="12">
    <source>
        <dbReference type="EMBL" id="MTS52451.1"/>
    </source>
</evidence>
<dbReference type="Proteomes" id="UP000449193">
    <property type="component" value="Unassembled WGS sequence"/>
</dbReference>
<accession>A0A0D8J6Y2</accession>
<gene>
    <name evidence="7" type="primary">rplI</name>
    <name evidence="12" type="ORF">GMD52_13005</name>
    <name evidence="11" type="ORF">GMD59_00675</name>
    <name evidence="10" type="ORF">TQ39_01880</name>
</gene>
<evidence type="ECO:0000313" key="14">
    <source>
        <dbReference type="Proteomes" id="UP000449193"/>
    </source>
</evidence>
<keyword evidence="4 7" id="KW-0689">Ribosomal protein</keyword>
<evidence type="ECO:0000256" key="1">
    <source>
        <dbReference type="ARBA" id="ARBA00010605"/>
    </source>
</evidence>
<dbReference type="Pfam" id="PF03948">
    <property type="entry name" value="Ribosomal_L9_C"/>
    <property type="match status" value="1"/>
</dbReference>
<dbReference type="Proteomes" id="UP000472755">
    <property type="component" value="Unassembled WGS sequence"/>
</dbReference>
<dbReference type="InterPro" id="IPR020069">
    <property type="entry name" value="Ribosomal_bL9_C"/>
</dbReference>
<evidence type="ECO:0000256" key="2">
    <source>
        <dbReference type="ARBA" id="ARBA00022730"/>
    </source>
</evidence>
<comment type="function">
    <text evidence="7">Binds to the 23S rRNA.</text>
</comment>
<dbReference type="InterPro" id="IPR000244">
    <property type="entry name" value="Ribosomal_bL9"/>
</dbReference>
<protein>
    <recommendedName>
        <fullName evidence="6 7">Large ribosomal subunit protein bL9</fullName>
    </recommendedName>
</protein>
<evidence type="ECO:0000313" key="13">
    <source>
        <dbReference type="Proteomes" id="UP000032483"/>
    </source>
</evidence>
<keyword evidence="2 7" id="KW-0699">rRNA-binding</keyword>
<organism evidence="10 13">
    <name type="scientific">Ruthenibacterium lactatiformans</name>
    <dbReference type="NCBI Taxonomy" id="1550024"/>
    <lineage>
        <taxon>Bacteria</taxon>
        <taxon>Bacillati</taxon>
        <taxon>Bacillota</taxon>
        <taxon>Clostridia</taxon>
        <taxon>Eubacteriales</taxon>
        <taxon>Oscillospiraceae</taxon>
        <taxon>Ruthenibacterium</taxon>
    </lineage>
</organism>
<dbReference type="GeneID" id="42855385"/>
<dbReference type="HAMAP" id="MF_00503">
    <property type="entry name" value="Ribosomal_bL9"/>
    <property type="match status" value="1"/>
</dbReference>